<evidence type="ECO:0000256" key="1">
    <source>
        <dbReference type="ARBA" id="ARBA00005011"/>
    </source>
</evidence>
<accession>A0A382YZC1</accession>
<dbReference type="EMBL" id="UINC01179772">
    <property type="protein sequence ID" value="SVD88627.1"/>
    <property type="molecule type" value="Genomic_DNA"/>
</dbReference>
<protein>
    <recommendedName>
        <fullName evidence="3">histidinol-phosphate transaminase</fullName>
        <ecNumber evidence="3">2.6.1.9</ecNumber>
    </recommendedName>
</protein>
<evidence type="ECO:0000256" key="3">
    <source>
        <dbReference type="ARBA" id="ARBA00012748"/>
    </source>
</evidence>
<dbReference type="EC" id="2.6.1.9" evidence="3"/>
<feature type="domain" description="Aminotransferase class I/classII large" evidence="10">
    <location>
        <begin position="34"/>
        <end position="153"/>
    </location>
</feature>
<evidence type="ECO:0000256" key="9">
    <source>
        <dbReference type="ARBA" id="ARBA00047481"/>
    </source>
</evidence>
<dbReference type="InterPro" id="IPR015424">
    <property type="entry name" value="PyrdxlP-dep_Trfase"/>
</dbReference>
<evidence type="ECO:0000256" key="4">
    <source>
        <dbReference type="ARBA" id="ARBA00022576"/>
    </source>
</evidence>
<dbReference type="Gene3D" id="3.90.1150.10">
    <property type="entry name" value="Aspartate Aminotransferase, domain 1"/>
    <property type="match status" value="1"/>
</dbReference>
<organism evidence="11">
    <name type="scientific">marine metagenome</name>
    <dbReference type="NCBI Taxonomy" id="408172"/>
    <lineage>
        <taxon>unclassified sequences</taxon>
        <taxon>metagenomes</taxon>
        <taxon>ecological metagenomes</taxon>
    </lineage>
</organism>
<dbReference type="GO" id="GO:0004400">
    <property type="term" value="F:histidinol-phosphate transaminase activity"/>
    <property type="evidence" value="ECO:0007669"/>
    <property type="project" value="UniProtKB-EC"/>
</dbReference>
<dbReference type="InterPro" id="IPR004839">
    <property type="entry name" value="Aminotransferase_I/II_large"/>
</dbReference>
<name>A0A382YZC1_9ZZZZ</name>
<dbReference type="SUPFAM" id="SSF53383">
    <property type="entry name" value="PLP-dependent transferases"/>
    <property type="match status" value="1"/>
</dbReference>
<evidence type="ECO:0000259" key="10">
    <source>
        <dbReference type="Pfam" id="PF00155"/>
    </source>
</evidence>
<keyword evidence="5" id="KW-0028">Amino-acid biosynthesis</keyword>
<evidence type="ECO:0000256" key="7">
    <source>
        <dbReference type="ARBA" id="ARBA00022898"/>
    </source>
</evidence>
<keyword evidence="6" id="KW-0808">Transferase</keyword>
<keyword evidence="7" id="KW-0663">Pyridoxal phosphate</keyword>
<dbReference type="Gene3D" id="3.40.640.10">
    <property type="entry name" value="Type I PLP-dependent aspartate aminotransferase-like (Major domain)"/>
    <property type="match status" value="1"/>
</dbReference>
<reference evidence="11" key="1">
    <citation type="submission" date="2018-05" db="EMBL/GenBank/DDBJ databases">
        <authorList>
            <person name="Lanie J.A."/>
            <person name="Ng W.-L."/>
            <person name="Kazmierczak K.M."/>
            <person name="Andrzejewski T.M."/>
            <person name="Davidsen T.M."/>
            <person name="Wayne K.J."/>
            <person name="Tettelin H."/>
            <person name="Glass J.I."/>
            <person name="Rusch D."/>
            <person name="Podicherti R."/>
            <person name="Tsui H.-C.T."/>
            <person name="Winkler M.E."/>
        </authorList>
    </citation>
    <scope>NUCLEOTIDE SEQUENCE</scope>
</reference>
<dbReference type="PANTHER" id="PTHR43643:SF6">
    <property type="entry name" value="HISTIDINOL-PHOSPHATE AMINOTRANSFERASE"/>
    <property type="match status" value="1"/>
</dbReference>
<dbReference type="InterPro" id="IPR050106">
    <property type="entry name" value="HistidinolP_aminotransfase"/>
</dbReference>
<dbReference type="GO" id="GO:0030170">
    <property type="term" value="F:pyridoxal phosphate binding"/>
    <property type="evidence" value="ECO:0007669"/>
    <property type="project" value="InterPro"/>
</dbReference>
<sequence length="154" mass="16910">MSFDHKISEYLRENYRGVGFWNPTKIYSHEIGKQIIRMDLNECPHPPSPKVLEAIQLAAIELNRYPDGTCPQLTPRLAVANDVPEETICFGAGSTQLLTAIAEISVGPGENLVSPEIVWRRFQGVYQVVSADVTSVPNKEDGAIDVSGMIEAIG</sequence>
<dbReference type="GO" id="GO:0000105">
    <property type="term" value="P:L-histidine biosynthetic process"/>
    <property type="evidence" value="ECO:0007669"/>
    <property type="project" value="UniProtKB-KW"/>
</dbReference>
<comment type="similarity">
    <text evidence="2">Belongs to the class-II pyridoxal-phosphate-dependent aminotransferase family. Histidinol-phosphate aminotransferase subfamily.</text>
</comment>
<evidence type="ECO:0000256" key="6">
    <source>
        <dbReference type="ARBA" id="ARBA00022679"/>
    </source>
</evidence>
<dbReference type="InterPro" id="IPR015421">
    <property type="entry name" value="PyrdxlP-dep_Trfase_major"/>
</dbReference>
<evidence type="ECO:0000313" key="11">
    <source>
        <dbReference type="EMBL" id="SVD88627.1"/>
    </source>
</evidence>
<dbReference type="PANTHER" id="PTHR43643">
    <property type="entry name" value="HISTIDINOL-PHOSPHATE AMINOTRANSFERASE 2"/>
    <property type="match status" value="1"/>
</dbReference>
<comment type="catalytic activity">
    <reaction evidence="9">
        <text>L-histidinol phosphate + 2-oxoglutarate = 3-(imidazol-4-yl)-2-oxopropyl phosphate + L-glutamate</text>
        <dbReference type="Rhea" id="RHEA:23744"/>
        <dbReference type="ChEBI" id="CHEBI:16810"/>
        <dbReference type="ChEBI" id="CHEBI:29985"/>
        <dbReference type="ChEBI" id="CHEBI:57766"/>
        <dbReference type="ChEBI" id="CHEBI:57980"/>
        <dbReference type="EC" id="2.6.1.9"/>
    </reaction>
</comment>
<gene>
    <name evidence="11" type="ORF">METZ01_LOCUS441481</name>
</gene>
<evidence type="ECO:0000256" key="5">
    <source>
        <dbReference type="ARBA" id="ARBA00022605"/>
    </source>
</evidence>
<dbReference type="Pfam" id="PF00155">
    <property type="entry name" value="Aminotran_1_2"/>
    <property type="match status" value="1"/>
</dbReference>
<dbReference type="InterPro" id="IPR015422">
    <property type="entry name" value="PyrdxlP-dep_Trfase_small"/>
</dbReference>
<feature type="non-terminal residue" evidence="11">
    <location>
        <position position="154"/>
    </location>
</feature>
<keyword evidence="8" id="KW-0368">Histidine biosynthesis</keyword>
<evidence type="ECO:0000256" key="2">
    <source>
        <dbReference type="ARBA" id="ARBA00007970"/>
    </source>
</evidence>
<dbReference type="AlphaFoldDB" id="A0A382YZC1"/>
<proteinExistence type="inferred from homology"/>
<keyword evidence="4" id="KW-0032">Aminotransferase</keyword>
<comment type="pathway">
    <text evidence="1">Amino-acid biosynthesis; L-histidine biosynthesis; L-histidine from 5-phospho-alpha-D-ribose 1-diphosphate: step 7/9.</text>
</comment>
<evidence type="ECO:0000256" key="8">
    <source>
        <dbReference type="ARBA" id="ARBA00023102"/>
    </source>
</evidence>